<gene>
    <name evidence="1" type="ORF">JZ751_014037</name>
</gene>
<dbReference type="AlphaFoldDB" id="A0A8T2N5I9"/>
<evidence type="ECO:0000313" key="1">
    <source>
        <dbReference type="EMBL" id="KAG9332942.1"/>
    </source>
</evidence>
<comment type="caution">
    <text evidence="1">The sequence shown here is derived from an EMBL/GenBank/DDBJ whole genome shotgun (WGS) entry which is preliminary data.</text>
</comment>
<evidence type="ECO:0000313" key="2">
    <source>
        <dbReference type="Proteomes" id="UP000824540"/>
    </source>
</evidence>
<keyword evidence="2" id="KW-1185">Reference proteome</keyword>
<protein>
    <submittedName>
        <fullName evidence="1">Uncharacterized protein</fullName>
    </submittedName>
</protein>
<reference evidence="1" key="1">
    <citation type="thesis" date="2021" institute="BYU ScholarsArchive" country="Provo, UT, USA">
        <title>Applications of and Algorithms for Genome Assembly and Genomic Analyses with an Emphasis on Marine Teleosts.</title>
        <authorList>
            <person name="Pickett B.D."/>
        </authorList>
    </citation>
    <scope>NUCLEOTIDE SEQUENCE</scope>
    <source>
        <strain evidence="1">HI-2016</strain>
    </source>
</reference>
<accession>A0A8T2N5I9</accession>
<proteinExistence type="predicted"/>
<name>A0A8T2N5I9_9TELE</name>
<dbReference type="EMBL" id="JAFBMS010000228">
    <property type="protein sequence ID" value="KAG9332942.1"/>
    <property type="molecule type" value="Genomic_DNA"/>
</dbReference>
<sequence>MPPWRADHPIPGVTTVHLLCQVPALPALPARFLRAIVFTVSSSGSLLFYYSEFRE</sequence>
<organism evidence="1 2">
    <name type="scientific">Albula glossodonta</name>
    <name type="common">roundjaw bonefish</name>
    <dbReference type="NCBI Taxonomy" id="121402"/>
    <lineage>
        <taxon>Eukaryota</taxon>
        <taxon>Metazoa</taxon>
        <taxon>Chordata</taxon>
        <taxon>Craniata</taxon>
        <taxon>Vertebrata</taxon>
        <taxon>Euteleostomi</taxon>
        <taxon>Actinopterygii</taxon>
        <taxon>Neopterygii</taxon>
        <taxon>Teleostei</taxon>
        <taxon>Albuliformes</taxon>
        <taxon>Albulidae</taxon>
        <taxon>Albula</taxon>
    </lineage>
</organism>
<dbReference type="Proteomes" id="UP000824540">
    <property type="component" value="Unassembled WGS sequence"/>
</dbReference>